<dbReference type="AlphaFoldDB" id="A0A139AHY8"/>
<evidence type="ECO:0000313" key="2">
    <source>
        <dbReference type="Proteomes" id="UP000070544"/>
    </source>
</evidence>
<accession>A0A139AHY8</accession>
<dbReference type="EMBL" id="KQ965752">
    <property type="protein sequence ID" value="KXS16417.1"/>
    <property type="molecule type" value="Genomic_DNA"/>
</dbReference>
<name>A0A139AHY8_GONPJ</name>
<evidence type="ECO:0000313" key="1">
    <source>
        <dbReference type="EMBL" id="KXS16417.1"/>
    </source>
</evidence>
<gene>
    <name evidence="1" type="ORF">M427DRAFT_31150</name>
</gene>
<protein>
    <submittedName>
        <fullName evidence="1">Uncharacterized protein</fullName>
    </submittedName>
</protein>
<proteinExistence type="predicted"/>
<reference evidence="1 2" key="1">
    <citation type="journal article" date="2015" name="Genome Biol. Evol.">
        <title>Phylogenomic analyses indicate that early fungi evolved digesting cell walls of algal ancestors of land plants.</title>
        <authorList>
            <person name="Chang Y."/>
            <person name="Wang S."/>
            <person name="Sekimoto S."/>
            <person name="Aerts A.L."/>
            <person name="Choi C."/>
            <person name="Clum A."/>
            <person name="LaButti K.M."/>
            <person name="Lindquist E.A."/>
            <person name="Yee Ngan C."/>
            <person name="Ohm R.A."/>
            <person name="Salamov A.A."/>
            <person name="Grigoriev I.V."/>
            <person name="Spatafora J.W."/>
            <person name="Berbee M.L."/>
        </authorList>
    </citation>
    <scope>NUCLEOTIDE SEQUENCE [LARGE SCALE GENOMIC DNA]</scope>
    <source>
        <strain evidence="1 2">JEL478</strain>
    </source>
</reference>
<sequence>MRGVRAATSLRATPPRVTKIVLQLDGGSIPEIPPAGWDEHDHQSADYKLTYFETLSDSRWIVFFKLMPGSEYFKIICTCSTGIFHSRVHLDRMAQEIRYIAKLHGRKVLFEFGGKAHFRYSDTGNDIDRYLDGIDEDDNIYDEED</sequence>
<organism evidence="1 2">
    <name type="scientific">Gonapodya prolifera (strain JEL478)</name>
    <name type="common">Monoblepharis prolifera</name>
    <dbReference type="NCBI Taxonomy" id="1344416"/>
    <lineage>
        <taxon>Eukaryota</taxon>
        <taxon>Fungi</taxon>
        <taxon>Fungi incertae sedis</taxon>
        <taxon>Chytridiomycota</taxon>
        <taxon>Chytridiomycota incertae sedis</taxon>
        <taxon>Monoblepharidomycetes</taxon>
        <taxon>Monoblepharidales</taxon>
        <taxon>Gonapodyaceae</taxon>
        <taxon>Gonapodya</taxon>
    </lineage>
</organism>
<dbReference type="Proteomes" id="UP000070544">
    <property type="component" value="Unassembled WGS sequence"/>
</dbReference>
<keyword evidence="2" id="KW-1185">Reference proteome</keyword>